<sequence>MSADTNQKPPFDLKAVQTSMAFTSPPPALLPTLRAIWDEAVDQLKRAEEKPRTRLKKIWGKTPPPVGEFSALERAAFAKHLGLLDSLPKDLIAYAYFNTLKIIHGINDAFYDIHPLTTPLGDEKADEALMKRLCARDNLKEEAFLNHVVTPFFALQLNAAFLRTHLDVPKGVSLSPAVLHDRASKGGQGAKRGMEAVQEVVIQCLEAASNGQIDKSPTALGHANVARIKAALEQHMSDLRRRQQRGEDVSMNYALSISAEGVVQKLSRWAKENTQFRERLAKLCKLKA</sequence>
<organism evidence="1 2">
    <name type="scientific">Acidovorax facilis</name>
    <dbReference type="NCBI Taxonomy" id="12917"/>
    <lineage>
        <taxon>Bacteria</taxon>
        <taxon>Pseudomonadati</taxon>
        <taxon>Pseudomonadota</taxon>
        <taxon>Betaproteobacteria</taxon>
        <taxon>Burkholderiales</taxon>
        <taxon>Comamonadaceae</taxon>
        <taxon>Acidovorax</taxon>
    </lineage>
</organism>
<proteinExistence type="predicted"/>
<evidence type="ECO:0000313" key="1">
    <source>
        <dbReference type="EMBL" id="MFC3937899.1"/>
    </source>
</evidence>
<accession>A0ABV8DIH7</accession>
<name>A0ABV8DIH7_9BURK</name>
<dbReference type="RefSeq" id="WP_055393413.1">
    <property type="nucleotide sequence ID" value="NZ_JAMXAX010000199.1"/>
</dbReference>
<reference evidence="2" key="1">
    <citation type="journal article" date="2019" name="Int. J. Syst. Evol. Microbiol.">
        <title>The Global Catalogue of Microorganisms (GCM) 10K type strain sequencing project: providing services to taxonomists for standard genome sequencing and annotation.</title>
        <authorList>
            <consortium name="The Broad Institute Genomics Platform"/>
            <consortium name="The Broad Institute Genome Sequencing Center for Infectious Disease"/>
            <person name="Wu L."/>
            <person name="Ma J."/>
        </authorList>
    </citation>
    <scope>NUCLEOTIDE SEQUENCE [LARGE SCALE GENOMIC DNA]</scope>
    <source>
        <strain evidence="2">CCUG 2113</strain>
    </source>
</reference>
<dbReference type="EMBL" id="JBHSAJ010000147">
    <property type="protein sequence ID" value="MFC3937899.1"/>
    <property type="molecule type" value="Genomic_DNA"/>
</dbReference>
<gene>
    <name evidence="1" type="ORF">ACFOW3_25075</name>
</gene>
<keyword evidence="2" id="KW-1185">Reference proteome</keyword>
<comment type="caution">
    <text evidence="1">The sequence shown here is derived from an EMBL/GenBank/DDBJ whole genome shotgun (WGS) entry which is preliminary data.</text>
</comment>
<evidence type="ECO:0000313" key="2">
    <source>
        <dbReference type="Proteomes" id="UP001595693"/>
    </source>
</evidence>
<protein>
    <submittedName>
        <fullName evidence="1">Uncharacterized protein</fullName>
    </submittedName>
</protein>
<dbReference type="Proteomes" id="UP001595693">
    <property type="component" value="Unassembled WGS sequence"/>
</dbReference>